<keyword evidence="1" id="KW-1133">Transmembrane helix</keyword>
<evidence type="ECO:0000313" key="2">
    <source>
        <dbReference type="EMBL" id="GGM18646.1"/>
    </source>
</evidence>
<gene>
    <name evidence="2" type="ORF">GCM10011351_00550</name>
</gene>
<dbReference type="Gene3D" id="1.20.1260.10">
    <property type="match status" value="2"/>
</dbReference>
<dbReference type="AlphaFoldDB" id="A0A917TFC6"/>
<reference evidence="2" key="1">
    <citation type="journal article" date="2014" name="Int. J. Syst. Evol. Microbiol.">
        <title>Complete genome sequence of Corynebacterium casei LMG S-19264T (=DSM 44701T), isolated from a smear-ripened cheese.</title>
        <authorList>
            <consortium name="US DOE Joint Genome Institute (JGI-PGF)"/>
            <person name="Walter F."/>
            <person name="Albersmeier A."/>
            <person name="Kalinowski J."/>
            <person name="Ruckert C."/>
        </authorList>
    </citation>
    <scope>NUCLEOTIDE SEQUENCE</scope>
    <source>
        <strain evidence="2">CGMCC 1.6333</strain>
    </source>
</reference>
<dbReference type="Pfam" id="PF11553">
    <property type="entry name" value="DUF3231"/>
    <property type="match status" value="2"/>
</dbReference>
<accession>A0A917TFC6</accession>
<evidence type="ECO:0000256" key="1">
    <source>
        <dbReference type="SAM" id="Phobius"/>
    </source>
</evidence>
<sequence>MEKGKNIQLTAPEIGSMWAVYLSDTASICISKHFKETVEDLETKTIIERALTLSEKHVEKIAHIFRQEQYPVPMGFTDADYNVGTPRLYSDEFYLIYTYAMSRIGLHNYSLMLSNVIREDIRNFFSECVKETVTLYNESSEVLLSKGLARRAPHIPTPQGIDFVEKQNFLTGWIGEKRPINAIEITEFFFNVHRNDLGMYLLTGFAQVAQSKELVSFFMRGKEISKKHVEIFESILKDNDVSGSLTWNINISNSTLPPFSDKLMLFLVNALNGVGIGYYGLGMGVSMRRDFPVDFSRLIAEVGLFAEDGMNIMIKNKWLEQPPQATDREKLAKNKSNLT</sequence>
<dbReference type="InterPro" id="IPR021617">
    <property type="entry name" value="DUF3231"/>
</dbReference>
<feature type="transmembrane region" description="Helical" evidence="1">
    <location>
        <begin position="263"/>
        <end position="281"/>
    </location>
</feature>
<dbReference type="Proteomes" id="UP000618460">
    <property type="component" value="Unassembled WGS sequence"/>
</dbReference>
<dbReference type="EMBL" id="BMLG01000001">
    <property type="protein sequence ID" value="GGM18646.1"/>
    <property type="molecule type" value="Genomic_DNA"/>
</dbReference>
<keyword evidence="1" id="KW-0812">Transmembrane</keyword>
<dbReference type="InterPro" id="IPR012347">
    <property type="entry name" value="Ferritin-like"/>
</dbReference>
<proteinExistence type="predicted"/>
<evidence type="ECO:0000313" key="3">
    <source>
        <dbReference type="Proteomes" id="UP000618460"/>
    </source>
</evidence>
<dbReference type="OrthoDB" id="1675670at2"/>
<protein>
    <recommendedName>
        <fullName evidence="4">DUF3231 family protein</fullName>
    </recommendedName>
</protein>
<keyword evidence="3" id="KW-1185">Reference proteome</keyword>
<reference evidence="2" key="2">
    <citation type="submission" date="2020-09" db="EMBL/GenBank/DDBJ databases">
        <authorList>
            <person name="Sun Q."/>
            <person name="Zhou Y."/>
        </authorList>
    </citation>
    <scope>NUCLEOTIDE SEQUENCE</scope>
    <source>
        <strain evidence="2">CGMCC 1.6333</strain>
    </source>
</reference>
<organism evidence="2 3">
    <name type="scientific">Paraliobacillus quinghaiensis</name>
    <dbReference type="NCBI Taxonomy" id="470815"/>
    <lineage>
        <taxon>Bacteria</taxon>
        <taxon>Bacillati</taxon>
        <taxon>Bacillota</taxon>
        <taxon>Bacilli</taxon>
        <taxon>Bacillales</taxon>
        <taxon>Bacillaceae</taxon>
        <taxon>Paraliobacillus</taxon>
    </lineage>
</organism>
<keyword evidence="1" id="KW-0472">Membrane</keyword>
<comment type="caution">
    <text evidence="2">The sequence shown here is derived from an EMBL/GenBank/DDBJ whole genome shotgun (WGS) entry which is preliminary data.</text>
</comment>
<evidence type="ECO:0008006" key="4">
    <source>
        <dbReference type="Google" id="ProtNLM"/>
    </source>
</evidence>
<dbReference type="RefSeq" id="WP_117152548.1">
    <property type="nucleotide sequence ID" value="NZ_BMLG01000001.1"/>
</dbReference>
<name>A0A917TFC6_9BACI</name>